<keyword evidence="2" id="KW-1185">Reference proteome</keyword>
<gene>
    <name evidence="1" type="ORF">AVEN_130196_1</name>
</gene>
<sequence length="111" mass="12628">LLQSTPCWSLEDFVFCSEEHLKLTHVRDLLHTEINAVECRELHNEMRVCTKLAMVGSCREEEEVYDEIHEMVSAFFSASPCQPTTHRAYVASAVSPSLSFATLLVLSLWLL</sequence>
<reference evidence="1 2" key="1">
    <citation type="journal article" date="2019" name="Sci. Rep.">
        <title>Orb-weaving spider Araneus ventricosus genome elucidates the spidroin gene catalogue.</title>
        <authorList>
            <person name="Kono N."/>
            <person name="Nakamura H."/>
            <person name="Ohtoshi R."/>
            <person name="Moran D.A.P."/>
            <person name="Shinohara A."/>
            <person name="Yoshida Y."/>
            <person name="Fujiwara M."/>
            <person name="Mori M."/>
            <person name="Tomita M."/>
            <person name="Arakawa K."/>
        </authorList>
    </citation>
    <scope>NUCLEOTIDE SEQUENCE [LARGE SCALE GENOMIC DNA]</scope>
</reference>
<dbReference type="EMBL" id="BGPR01032790">
    <property type="protein sequence ID" value="GBO06475.1"/>
    <property type="molecule type" value="Genomic_DNA"/>
</dbReference>
<protein>
    <submittedName>
        <fullName evidence="1">Uncharacterized protein</fullName>
    </submittedName>
</protein>
<feature type="non-terminal residue" evidence="1">
    <location>
        <position position="1"/>
    </location>
</feature>
<accession>A0A4Y2U0I7</accession>
<comment type="caution">
    <text evidence="1">The sequence shown here is derived from an EMBL/GenBank/DDBJ whole genome shotgun (WGS) entry which is preliminary data.</text>
</comment>
<proteinExistence type="predicted"/>
<evidence type="ECO:0000313" key="1">
    <source>
        <dbReference type="EMBL" id="GBO06475.1"/>
    </source>
</evidence>
<dbReference type="OrthoDB" id="6335931at2759"/>
<evidence type="ECO:0000313" key="2">
    <source>
        <dbReference type="Proteomes" id="UP000499080"/>
    </source>
</evidence>
<dbReference type="AlphaFoldDB" id="A0A4Y2U0I7"/>
<organism evidence="1 2">
    <name type="scientific">Araneus ventricosus</name>
    <name type="common">Orbweaver spider</name>
    <name type="synonym">Epeira ventricosa</name>
    <dbReference type="NCBI Taxonomy" id="182803"/>
    <lineage>
        <taxon>Eukaryota</taxon>
        <taxon>Metazoa</taxon>
        <taxon>Ecdysozoa</taxon>
        <taxon>Arthropoda</taxon>
        <taxon>Chelicerata</taxon>
        <taxon>Arachnida</taxon>
        <taxon>Araneae</taxon>
        <taxon>Araneomorphae</taxon>
        <taxon>Entelegynae</taxon>
        <taxon>Araneoidea</taxon>
        <taxon>Araneidae</taxon>
        <taxon>Araneus</taxon>
    </lineage>
</organism>
<dbReference type="Proteomes" id="UP000499080">
    <property type="component" value="Unassembled WGS sequence"/>
</dbReference>
<name>A0A4Y2U0I7_ARAVE</name>